<dbReference type="EMBL" id="AMQM01008952">
    <property type="status" value="NOT_ANNOTATED_CDS"/>
    <property type="molecule type" value="Genomic_DNA"/>
</dbReference>
<evidence type="ECO:0000313" key="2">
    <source>
        <dbReference type="EMBL" id="ESO10373.1"/>
    </source>
</evidence>
<evidence type="ECO:0000313" key="4">
    <source>
        <dbReference type="Proteomes" id="UP000015101"/>
    </source>
</evidence>
<proteinExistence type="predicted"/>
<name>T1FK23_HELRO</name>
<reference evidence="4" key="1">
    <citation type="submission" date="2012-12" db="EMBL/GenBank/DDBJ databases">
        <authorList>
            <person name="Hellsten U."/>
            <person name="Grimwood J."/>
            <person name="Chapman J.A."/>
            <person name="Shapiro H."/>
            <person name="Aerts A."/>
            <person name="Otillar R.P."/>
            <person name="Terry A.Y."/>
            <person name="Boore J.L."/>
            <person name="Simakov O."/>
            <person name="Marletaz F."/>
            <person name="Cho S.-J."/>
            <person name="Edsinger-Gonzales E."/>
            <person name="Havlak P."/>
            <person name="Kuo D.-H."/>
            <person name="Larsson T."/>
            <person name="Lv J."/>
            <person name="Arendt D."/>
            <person name="Savage R."/>
            <person name="Osoegawa K."/>
            <person name="de Jong P."/>
            <person name="Lindberg D.R."/>
            <person name="Seaver E.C."/>
            <person name="Weisblat D.A."/>
            <person name="Putnam N.H."/>
            <person name="Grigoriev I.V."/>
            <person name="Rokhsar D.S."/>
        </authorList>
    </citation>
    <scope>NUCLEOTIDE SEQUENCE</scope>
</reference>
<dbReference type="GeneID" id="20209172"/>
<feature type="signal peptide" evidence="1">
    <location>
        <begin position="1"/>
        <end position="21"/>
    </location>
</feature>
<evidence type="ECO:0000313" key="3">
    <source>
        <dbReference type="EnsemblMetazoa" id="HelroP183696"/>
    </source>
</evidence>
<reference evidence="2 4" key="2">
    <citation type="journal article" date="2013" name="Nature">
        <title>Insights into bilaterian evolution from three spiralian genomes.</title>
        <authorList>
            <person name="Simakov O."/>
            <person name="Marletaz F."/>
            <person name="Cho S.J."/>
            <person name="Edsinger-Gonzales E."/>
            <person name="Havlak P."/>
            <person name="Hellsten U."/>
            <person name="Kuo D.H."/>
            <person name="Larsson T."/>
            <person name="Lv J."/>
            <person name="Arendt D."/>
            <person name="Savage R."/>
            <person name="Osoegawa K."/>
            <person name="de Jong P."/>
            <person name="Grimwood J."/>
            <person name="Chapman J.A."/>
            <person name="Shapiro H."/>
            <person name="Aerts A."/>
            <person name="Otillar R.P."/>
            <person name="Terry A.Y."/>
            <person name="Boore J.L."/>
            <person name="Grigoriev I.V."/>
            <person name="Lindberg D.R."/>
            <person name="Seaver E.C."/>
            <person name="Weisblat D.A."/>
            <person name="Putnam N.H."/>
            <person name="Rokhsar D.S."/>
        </authorList>
    </citation>
    <scope>NUCLEOTIDE SEQUENCE</scope>
</reference>
<keyword evidence="4" id="KW-1185">Reference proteome</keyword>
<dbReference type="EnsemblMetazoa" id="HelroT183696">
    <property type="protein sequence ID" value="HelroP183696"/>
    <property type="gene ID" value="HelroG183696"/>
</dbReference>
<dbReference type="AlphaFoldDB" id="T1FK23"/>
<dbReference type="KEGG" id="hro:HELRODRAFT_183696"/>
<sequence length="161" mass="18537">MHVLIAMHVIIACCYLEASSANKIKKEPQRLFIARGTETTKTRRDLKKITQVLKTMTWCGMAQKKTLPETPNNLERLLLISDAVENNHFFSQLLLEKIQKVTVIDLNNVVQKYVSQLIDPLNSRMVIICPPKEIMKLVSKFQTLLNCNFDVYKNINAFNTE</sequence>
<gene>
    <name evidence="3" type="primary">20209172</name>
    <name evidence="2" type="ORF">HELRODRAFT_183696</name>
</gene>
<dbReference type="RefSeq" id="XP_009011533.1">
    <property type="nucleotide sequence ID" value="XM_009013285.1"/>
</dbReference>
<dbReference type="HOGENOM" id="CLU_1645551_0_0_1"/>
<accession>T1FK23</accession>
<protein>
    <submittedName>
        <fullName evidence="2 3">Uncharacterized protein</fullName>
    </submittedName>
</protein>
<organism evidence="3 4">
    <name type="scientific">Helobdella robusta</name>
    <name type="common">Californian leech</name>
    <dbReference type="NCBI Taxonomy" id="6412"/>
    <lineage>
        <taxon>Eukaryota</taxon>
        <taxon>Metazoa</taxon>
        <taxon>Spiralia</taxon>
        <taxon>Lophotrochozoa</taxon>
        <taxon>Annelida</taxon>
        <taxon>Clitellata</taxon>
        <taxon>Hirudinea</taxon>
        <taxon>Rhynchobdellida</taxon>
        <taxon>Glossiphoniidae</taxon>
        <taxon>Helobdella</taxon>
    </lineage>
</organism>
<dbReference type="Proteomes" id="UP000015101">
    <property type="component" value="Unassembled WGS sequence"/>
</dbReference>
<feature type="chain" id="PRO_5010980816" evidence="1">
    <location>
        <begin position="22"/>
        <end position="161"/>
    </location>
</feature>
<keyword evidence="1" id="KW-0732">Signal</keyword>
<dbReference type="InParanoid" id="T1FK23"/>
<evidence type="ECO:0000256" key="1">
    <source>
        <dbReference type="SAM" id="SignalP"/>
    </source>
</evidence>
<dbReference type="EMBL" id="KB095883">
    <property type="protein sequence ID" value="ESO10373.1"/>
    <property type="molecule type" value="Genomic_DNA"/>
</dbReference>
<dbReference type="CTD" id="20209172"/>
<reference evidence="3" key="3">
    <citation type="submission" date="2015-06" db="UniProtKB">
        <authorList>
            <consortium name="EnsemblMetazoa"/>
        </authorList>
    </citation>
    <scope>IDENTIFICATION</scope>
</reference>